<evidence type="ECO:0000313" key="3">
    <source>
        <dbReference type="EMBL" id="KAH7347153.1"/>
    </source>
</evidence>
<dbReference type="AlphaFoldDB" id="A0A8K0T147"/>
<dbReference type="PANTHER" id="PTHR48229">
    <property type="entry name" value="CAIB/BAIF FAMILY ENZYME (AFU_ORTHOLOGUE AFUA_1G05360)-RELATED"/>
    <property type="match status" value="1"/>
</dbReference>
<dbReference type="PANTHER" id="PTHR48229:SF1">
    <property type="entry name" value="ALPHA METHYLACYL-COA RACEMASE-RELATED"/>
    <property type="match status" value="1"/>
</dbReference>
<dbReference type="GO" id="GO:0003824">
    <property type="term" value="F:catalytic activity"/>
    <property type="evidence" value="ECO:0007669"/>
    <property type="project" value="InterPro"/>
</dbReference>
<dbReference type="Gene3D" id="3.40.50.10540">
    <property type="entry name" value="Crotonobetainyl-coa:carnitine coa-transferase, domain 1"/>
    <property type="match status" value="1"/>
</dbReference>
<evidence type="ECO:0000256" key="2">
    <source>
        <dbReference type="SAM" id="MobiDB-lite"/>
    </source>
</evidence>
<feature type="region of interest" description="Disordered" evidence="2">
    <location>
        <begin position="529"/>
        <end position="548"/>
    </location>
</feature>
<proteinExistence type="inferred from homology"/>
<accession>A0A8K0T147</accession>
<dbReference type="Proteomes" id="UP000813385">
    <property type="component" value="Unassembled WGS sequence"/>
</dbReference>
<name>A0A8K0T147_9PEZI</name>
<dbReference type="SUPFAM" id="SSF89796">
    <property type="entry name" value="CoA-transferase family III (CaiB/BaiF)"/>
    <property type="match status" value="2"/>
</dbReference>
<dbReference type="InterPro" id="IPR003673">
    <property type="entry name" value="CoA-Trfase_fam_III"/>
</dbReference>
<comment type="similarity">
    <text evidence="1">Belongs to the CoA-transferase III family.</text>
</comment>
<dbReference type="EMBL" id="JAGPXD010000007">
    <property type="protein sequence ID" value="KAH7347153.1"/>
    <property type="molecule type" value="Genomic_DNA"/>
</dbReference>
<reference evidence="3" key="1">
    <citation type="journal article" date="2021" name="Nat. Commun.">
        <title>Genetic determinants of endophytism in the Arabidopsis root mycobiome.</title>
        <authorList>
            <person name="Mesny F."/>
            <person name="Miyauchi S."/>
            <person name="Thiergart T."/>
            <person name="Pickel B."/>
            <person name="Atanasova L."/>
            <person name="Karlsson M."/>
            <person name="Huettel B."/>
            <person name="Barry K.W."/>
            <person name="Haridas S."/>
            <person name="Chen C."/>
            <person name="Bauer D."/>
            <person name="Andreopoulos W."/>
            <person name="Pangilinan J."/>
            <person name="LaButti K."/>
            <person name="Riley R."/>
            <person name="Lipzen A."/>
            <person name="Clum A."/>
            <person name="Drula E."/>
            <person name="Henrissat B."/>
            <person name="Kohler A."/>
            <person name="Grigoriev I.V."/>
            <person name="Martin F.M."/>
            <person name="Hacquard S."/>
        </authorList>
    </citation>
    <scope>NUCLEOTIDE SEQUENCE</scope>
    <source>
        <strain evidence="3">MPI-CAGE-AT-0016</strain>
    </source>
</reference>
<dbReference type="InterPro" id="IPR052985">
    <property type="entry name" value="CoA-trans_III_biosynth/detox"/>
</dbReference>
<evidence type="ECO:0000256" key="1">
    <source>
        <dbReference type="ARBA" id="ARBA00008383"/>
    </source>
</evidence>
<keyword evidence="4" id="KW-1185">Reference proteome</keyword>
<sequence length="548" mass="60883">MDRYSVLDESARILQDKLLSDAGLSLHPSIADAAKKISFTGDDPKPFIPSPCKMTESASALSALVAASASAIAADRYGCGFQDIQVNTDLATLFLESVMLPTVKGQSFMGHDHLMSEVQKGDLFDMGKPIHRQASNVYKTKDGRFYHLHGSMNAGPTMKMMGVEEQDVTTEQAIDIYAEKVVQHDAQDLERRANDEFKQAGVTCLTPEEFFESEQGKIMSAEALWTKREIPAPKSQWPAVTPSDKAALKPLAGIRVIDFSRVIAAPVISKLLAVLGAEVIKVTNERLPDISLLWVDLSTGKRDTNIDLKTAEGKKQFTSLVEGADVLIDGYRPGALARLGFDGPALRSINDRLVYVRENCYGFKGPLANRSGWQQISDCLVGIAWLQGRFLGLDEPVVPLLPNSDYQVGLVGAAAVLDALLQRTKSGVTYDIDVSLTQYNIWYYRLGQYNEIQSKEILARNEGFKVRHFDEMMSLLGKMYAAIQKVRPDLFKHPEYFWKMSGKEWGMNEDIHILAPAFKFEKSRLEYTVPSGSRGRSKPVWDTSKSRL</sequence>
<protein>
    <submittedName>
        <fullName evidence="3">CoA-transferase family III domain-containing protein</fullName>
    </submittedName>
</protein>
<gene>
    <name evidence="3" type="ORF">B0T11DRAFT_290912</name>
</gene>
<comment type="caution">
    <text evidence="3">The sequence shown here is derived from an EMBL/GenBank/DDBJ whole genome shotgun (WGS) entry which is preliminary data.</text>
</comment>
<dbReference type="Pfam" id="PF02515">
    <property type="entry name" value="CoA_transf_3"/>
    <property type="match status" value="1"/>
</dbReference>
<organism evidence="3 4">
    <name type="scientific">Plectosphaerella cucumerina</name>
    <dbReference type="NCBI Taxonomy" id="40658"/>
    <lineage>
        <taxon>Eukaryota</taxon>
        <taxon>Fungi</taxon>
        <taxon>Dikarya</taxon>
        <taxon>Ascomycota</taxon>
        <taxon>Pezizomycotina</taxon>
        <taxon>Sordariomycetes</taxon>
        <taxon>Hypocreomycetidae</taxon>
        <taxon>Glomerellales</taxon>
        <taxon>Plectosphaerellaceae</taxon>
        <taxon>Plectosphaerella</taxon>
    </lineage>
</organism>
<dbReference type="OrthoDB" id="2308815at2759"/>
<evidence type="ECO:0000313" key="4">
    <source>
        <dbReference type="Proteomes" id="UP000813385"/>
    </source>
</evidence>
<dbReference type="InterPro" id="IPR023606">
    <property type="entry name" value="CoA-Trfase_III_dom_1_sf"/>
</dbReference>